<protein>
    <submittedName>
        <fullName evidence="2">Uncharacterized protein</fullName>
    </submittedName>
</protein>
<evidence type="ECO:0000313" key="3">
    <source>
        <dbReference type="Proteomes" id="UP000242592"/>
    </source>
</evidence>
<name>A0A1M5ST48_9BACT</name>
<gene>
    <name evidence="2" type="ORF">SAMN02745199_1064</name>
</gene>
<dbReference type="EMBL" id="FQXN01000003">
    <property type="protein sequence ID" value="SHH41617.1"/>
    <property type="molecule type" value="Genomic_DNA"/>
</dbReference>
<dbReference type="AlphaFoldDB" id="A0A1M5ST48"/>
<proteinExistence type="predicted"/>
<keyword evidence="1" id="KW-0732">Signal</keyword>
<organism evidence="2 3">
    <name type="scientific">Thermosipho atlanticus DSM 15807</name>
    <dbReference type="NCBI Taxonomy" id="1123380"/>
    <lineage>
        <taxon>Bacteria</taxon>
        <taxon>Thermotogati</taxon>
        <taxon>Thermotogota</taxon>
        <taxon>Thermotogae</taxon>
        <taxon>Thermotogales</taxon>
        <taxon>Fervidobacteriaceae</taxon>
        <taxon>Thermosipho</taxon>
    </lineage>
</organism>
<feature type="signal peptide" evidence="1">
    <location>
        <begin position="1"/>
        <end position="20"/>
    </location>
</feature>
<evidence type="ECO:0000313" key="2">
    <source>
        <dbReference type="EMBL" id="SHH41617.1"/>
    </source>
</evidence>
<dbReference type="RefSeq" id="WP_073072961.1">
    <property type="nucleotide sequence ID" value="NZ_FQXN01000003.1"/>
</dbReference>
<reference evidence="3" key="1">
    <citation type="submission" date="2016-11" db="EMBL/GenBank/DDBJ databases">
        <authorList>
            <person name="Varghese N."/>
            <person name="Submissions S."/>
        </authorList>
    </citation>
    <scope>NUCLEOTIDE SEQUENCE [LARGE SCALE GENOMIC DNA]</scope>
    <source>
        <strain evidence="3">DSM 15807</strain>
    </source>
</reference>
<feature type="chain" id="PRO_5013268595" evidence="1">
    <location>
        <begin position="21"/>
        <end position="1036"/>
    </location>
</feature>
<keyword evidence="3" id="KW-1185">Reference proteome</keyword>
<dbReference type="OrthoDB" id="10003849at2"/>
<sequence>MLSSKSLLFFLLLVSIFAFPQSNFDNFRKNLTTAKDFASLLEVPSEYYPEFVTGTSYFLDILDFSEGISYLKDGNYNKAFEYFSKVGVSNFIGLIPFVNTMVTVLNFAQPFWNKVISYVFDERISKYSNEFRKLKLEQLEKLLKKDPLAFNGEDFKNWITNDSIEIQDFISDVFDSMQHGLYNVGNKIMNEKEFESKPWYQKLKSLYINLNVKAYSYEDVKDFWLSMWRKSVFKEGMEIVLTRKKESIESFLNQSTVELYIKINKQKKDERQFSVQIPELSFEGALNNELHAYFDLIKFSSDYISVILLDSRKNIVFQKQYKVSELLQNYDPLLSSDYSMHYIKKIVITPKYQKNTIQKLTVELPKETKIATLTVAGTSTVITSSSFSFDNLILYFDDFLEIIAQTSTETIQYSSFIPTNGKVTLNEPLINKKPHFENAKDCKSYLLKLKNDFMNNLSDTQAPQILKKSINIAYNDIKTFTVEDPSLLNLINPQQLIGKDQRLNEEEKSFKQIESKVNDLKNKIDQLFYSQIYFKDLENMCLRTIIDDGVIPSYYKYILQKQKLLQSEIDSRKSLVSTLQNELSTILSEAEQSREMINNKIALDILFDTKLVPSYSKLISKIQELLNKTFIIEANLEKNENKINTLVKLFESKKELTIEKAEIYKIFLGKWHSLLKQRDSLEEKVKSYNPPDIEGFLKAIVSFDNINLYYLRHGNLTYEDYINGIQEKLPFSFRKDDLNDVISKVIDFVIQENNLNEEAKTMNNSLSKLKEQLLYYSKYYFLTTIKPEDLVLNEDFVILKVPNYNYSQFVEKFTYKSIGFSNKLNNVIYYLEKITKYIDDFYGEDPEGEKLLEKTKKLISMAHFSTIKEYNSMIFEWVKEYESELFFKIPLYNHLYINSGKNTKEIKVTSEKFLKSISQRNYKIQKYFLEDYQNPLNVLMKNLFTTMIYEIDVFYLKIKSEIDELNKMSKITKLREKKRIENELNKDIFSALNIEVPDYLKGIITHNYIYNYLSVADKWAQTCDNLRNYLQEVYKK</sequence>
<dbReference type="STRING" id="1123380.SAMN02745199_1064"/>
<accession>A0A1M5ST48</accession>
<dbReference type="Proteomes" id="UP000242592">
    <property type="component" value="Unassembled WGS sequence"/>
</dbReference>
<evidence type="ECO:0000256" key="1">
    <source>
        <dbReference type="SAM" id="SignalP"/>
    </source>
</evidence>